<dbReference type="SUPFAM" id="SSF54106">
    <property type="entry name" value="LysM domain"/>
    <property type="match status" value="1"/>
</dbReference>
<reference evidence="3 4" key="1">
    <citation type="submission" date="2014-12" db="EMBL/GenBank/DDBJ databases">
        <title>Draft genome sequences of 10 type strains of Lactococcus.</title>
        <authorList>
            <person name="Sun Z."/>
            <person name="Zhong Z."/>
            <person name="Liu W."/>
            <person name="Zhang W."/>
            <person name="Zhang H."/>
        </authorList>
    </citation>
    <scope>NUCLEOTIDE SEQUENCE [LARGE SCALE GENOMIC DNA]</scope>
    <source>
        <strain evidence="3 4">DSM 20686</strain>
    </source>
</reference>
<dbReference type="SMART" id="SM00257">
    <property type="entry name" value="LysM"/>
    <property type="match status" value="1"/>
</dbReference>
<dbReference type="Proteomes" id="UP000242246">
    <property type="component" value="Unassembled WGS sequence"/>
</dbReference>
<gene>
    <name evidence="3" type="ORF">RU87_GL000001</name>
</gene>
<dbReference type="Pfam" id="PF01476">
    <property type="entry name" value="LysM"/>
    <property type="match status" value="1"/>
</dbReference>
<dbReference type="EMBL" id="JXJX01000001">
    <property type="protein sequence ID" value="PCS08178.1"/>
    <property type="molecule type" value="Genomic_DNA"/>
</dbReference>
<comment type="caution">
    <text evidence="3">The sequence shown here is derived from an EMBL/GenBank/DDBJ whole genome shotgun (WGS) entry which is preliminary data.</text>
</comment>
<dbReference type="STRING" id="1348632.GCA_001591745_00219"/>
<dbReference type="Gene3D" id="3.10.350.10">
    <property type="entry name" value="LysM domain"/>
    <property type="match status" value="1"/>
</dbReference>
<accession>A0A2A5S407</accession>
<feature type="domain" description="LysM" evidence="2">
    <location>
        <begin position="93"/>
        <end position="137"/>
    </location>
</feature>
<dbReference type="AlphaFoldDB" id="A0A2A5S407"/>
<dbReference type="SUPFAM" id="SSF53955">
    <property type="entry name" value="Lysozyme-like"/>
    <property type="match status" value="1"/>
</dbReference>
<keyword evidence="4" id="KW-1185">Reference proteome</keyword>
<protein>
    <submittedName>
        <fullName evidence="3">Extracellular protein</fullName>
    </submittedName>
</protein>
<evidence type="ECO:0000313" key="3">
    <source>
        <dbReference type="EMBL" id="PCS08178.1"/>
    </source>
</evidence>
<evidence type="ECO:0000256" key="1">
    <source>
        <dbReference type="SAM" id="MobiDB-lite"/>
    </source>
</evidence>
<sequence length="266" mass="28912">MVIAIGLIGLSFGITVFLVFGNDSKYEADTQTTPVKVKEVVSVDAKKSTTKETIKQMSVTNPVPESPTQLEQTSQPEQKEPAVQPVIEDTDLVTYTIASGDSLSGISEKFGTTMPSIMQQNNIENAQDIVAGQVLHFSKSYVVKEESTPPVVTKVEKVETDAVPQEQSLPAVSVDNGNKVVAGGLSKEERTYVLTQLQSRTGVPASQWDYIISRESGWMLNIKNSLGYYGLFQLSPGYRGYDGGVAEQIEGAIYLFNHGGMAHWAL</sequence>
<feature type="compositionally biased region" description="Polar residues" evidence="1">
    <location>
        <begin position="55"/>
        <end position="76"/>
    </location>
</feature>
<feature type="region of interest" description="Disordered" evidence="1">
    <location>
        <begin position="51"/>
        <end position="82"/>
    </location>
</feature>
<evidence type="ECO:0000259" key="2">
    <source>
        <dbReference type="PROSITE" id="PS51782"/>
    </source>
</evidence>
<evidence type="ECO:0000313" key="4">
    <source>
        <dbReference type="Proteomes" id="UP000242246"/>
    </source>
</evidence>
<dbReference type="PANTHER" id="PTHR33734:SF22">
    <property type="entry name" value="MEMBRANE-BOUND LYTIC MUREIN TRANSGLYCOSYLASE D"/>
    <property type="match status" value="1"/>
</dbReference>
<organism evidence="3 4">
    <name type="scientific">Pseudolactococcus plantarum</name>
    <dbReference type="NCBI Taxonomy" id="1365"/>
    <lineage>
        <taxon>Bacteria</taxon>
        <taxon>Bacillati</taxon>
        <taxon>Bacillota</taxon>
        <taxon>Bacilli</taxon>
        <taxon>Lactobacillales</taxon>
        <taxon>Streptococcaceae</taxon>
        <taxon>Pseudolactococcus</taxon>
    </lineage>
</organism>
<dbReference type="CDD" id="cd00118">
    <property type="entry name" value="LysM"/>
    <property type="match status" value="1"/>
</dbReference>
<proteinExistence type="predicted"/>
<name>A0A2A5S407_9LACT</name>
<dbReference type="InterPro" id="IPR018392">
    <property type="entry name" value="LysM"/>
</dbReference>
<dbReference type="Gene3D" id="1.10.530.10">
    <property type="match status" value="1"/>
</dbReference>
<dbReference type="InterPro" id="IPR036779">
    <property type="entry name" value="LysM_dom_sf"/>
</dbReference>
<dbReference type="PANTHER" id="PTHR33734">
    <property type="entry name" value="LYSM DOMAIN-CONTAINING GPI-ANCHORED PROTEIN 2"/>
    <property type="match status" value="1"/>
</dbReference>
<dbReference type="InterPro" id="IPR023346">
    <property type="entry name" value="Lysozyme-like_dom_sf"/>
</dbReference>
<dbReference type="PROSITE" id="PS51782">
    <property type="entry name" value="LYSM"/>
    <property type="match status" value="1"/>
</dbReference>